<keyword evidence="13 19" id="KW-1133">Transmembrane helix</keyword>
<evidence type="ECO:0000256" key="5">
    <source>
        <dbReference type="ARBA" id="ARBA00010185"/>
    </source>
</evidence>
<evidence type="ECO:0000256" key="3">
    <source>
        <dbReference type="ARBA" id="ARBA00005119"/>
    </source>
</evidence>
<dbReference type="EC" id="2.7.7.41" evidence="6 18"/>
<proteinExistence type="inferred from homology"/>
<keyword evidence="15 19" id="KW-0472">Membrane</keyword>
<evidence type="ECO:0000256" key="1">
    <source>
        <dbReference type="ARBA" id="ARBA00001698"/>
    </source>
</evidence>
<dbReference type="UniPathway" id="UPA00557">
    <property type="reaction ID" value="UER00614"/>
</dbReference>
<keyword evidence="11 18" id="KW-0812">Transmembrane</keyword>
<feature type="transmembrane region" description="Helical" evidence="19">
    <location>
        <begin position="21"/>
        <end position="39"/>
    </location>
</feature>
<evidence type="ECO:0000256" key="9">
    <source>
        <dbReference type="ARBA" id="ARBA00022516"/>
    </source>
</evidence>
<evidence type="ECO:0000256" key="16">
    <source>
        <dbReference type="ARBA" id="ARBA00023209"/>
    </source>
</evidence>
<keyword evidence="16" id="KW-0594">Phospholipid biosynthesis</keyword>
<name>A0A4R7CU17_9FLAO</name>
<dbReference type="GO" id="GO:0004605">
    <property type="term" value="F:phosphatidate cytidylyltransferase activity"/>
    <property type="evidence" value="ECO:0007669"/>
    <property type="project" value="UniProtKB-EC"/>
</dbReference>
<dbReference type="AlphaFoldDB" id="A0A4R7CU17"/>
<accession>A0A4R7CU17</accession>
<keyword evidence="14" id="KW-0443">Lipid metabolism</keyword>
<evidence type="ECO:0000256" key="13">
    <source>
        <dbReference type="ARBA" id="ARBA00022989"/>
    </source>
</evidence>
<feature type="transmembrane region" description="Helical" evidence="19">
    <location>
        <begin position="192"/>
        <end position="210"/>
    </location>
</feature>
<keyword evidence="9" id="KW-0444">Lipid biosynthesis</keyword>
<comment type="pathway">
    <text evidence="4">Lipid metabolism.</text>
</comment>
<evidence type="ECO:0000256" key="11">
    <source>
        <dbReference type="ARBA" id="ARBA00022692"/>
    </source>
</evidence>
<keyword evidence="17" id="KW-1208">Phospholipid metabolism</keyword>
<dbReference type="PANTHER" id="PTHR46382">
    <property type="entry name" value="PHOSPHATIDATE CYTIDYLYLTRANSFERASE"/>
    <property type="match status" value="1"/>
</dbReference>
<evidence type="ECO:0000256" key="6">
    <source>
        <dbReference type="ARBA" id="ARBA00012487"/>
    </source>
</evidence>
<dbReference type="EMBL" id="SNZW01000019">
    <property type="protein sequence ID" value="TDS11600.1"/>
    <property type="molecule type" value="Genomic_DNA"/>
</dbReference>
<keyword evidence="8" id="KW-1003">Cell membrane</keyword>
<dbReference type="Proteomes" id="UP000295274">
    <property type="component" value="Unassembled WGS sequence"/>
</dbReference>
<dbReference type="GO" id="GO:0005886">
    <property type="term" value="C:plasma membrane"/>
    <property type="evidence" value="ECO:0007669"/>
    <property type="project" value="UniProtKB-SubCell"/>
</dbReference>
<protein>
    <recommendedName>
        <fullName evidence="7 18">Phosphatidate cytidylyltransferase</fullName>
        <ecNumber evidence="6 18">2.7.7.41</ecNumber>
    </recommendedName>
</protein>
<evidence type="ECO:0000256" key="18">
    <source>
        <dbReference type="RuleBase" id="RU003938"/>
    </source>
</evidence>
<keyword evidence="21" id="KW-1185">Reference proteome</keyword>
<comment type="caution">
    <text evidence="20">The sequence shown here is derived from an EMBL/GenBank/DDBJ whole genome shotgun (WGS) entry which is preliminary data.</text>
</comment>
<keyword evidence="10 18" id="KW-0808">Transferase</keyword>
<feature type="transmembrane region" description="Helical" evidence="19">
    <location>
        <begin position="93"/>
        <end position="113"/>
    </location>
</feature>
<comment type="pathway">
    <text evidence="3 18">Phospholipid metabolism; CDP-diacylglycerol biosynthesis; CDP-diacylglycerol from sn-glycerol 3-phosphate: step 3/3.</text>
</comment>
<feature type="transmembrane region" description="Helical" evidence="19">
    <location>
        <begin position="148"/>
        <end position="171"/>
    </location>
</feature>
<feature type="transmembrane region" description="Helical" evidence="19">
    <location>
        <begin position="266"/>
        <end position="283"/>
    </location>
</feature>
<keyword evidence="12 18" id="KW-0548">Nucleotidyltransferase</keyword>
<dbReference type="PANTHER" id="PTHR46382:SF1">
    <property type="entry name" value="PHOSPHATIDATE CYTIDYLYLTRANSFERASE"/>
    <property type="match status" value="1"/>
</dbReference>
<comment type="similarity">
    <text evidence="5 18">Belongs to the CDS family.</text>
</comment>
<dbReference type="InterPro" id="IPR000374">
    <property type="entry name" value="PC_trans"/>
</dbReference>
<dbReference type="PROSITE" id="PS01315">
    <property type="entry name" value="CDS"/>
    <property type="match status" value="1"/>
</dbReference>
<evidence type="ECO:0000256" key="12">
    <source>
        <dbReference type="ARBA" id="ARBA00022695"/>
    </source>
</evidence>
<gene>
    <name evidence="20" type="ORF">DFQ03_3627</name>
</gene>
<comment type="catalytic activity">
    <reaction evidence="1 18">
        <text>a 1,2-diacyl-sn-glycero-3-phosphate + CTP + H(+) = a CDP-1,2-diacyl-sn-glycerol + diphosphate</text>
        <dbReference type="Rhea" id="RHEA:16229"/>
        <dbReference type="ChEBI" id="CHEBI:15378"/>
        <dbReference type="ChEBI" id="CHEBI:33019"/>
        <dbReference type="ChEBI" id="CHEBI:37563"/>
        <dbReference type="ChEBI" id="CHEBI:58332"/>
        <dbReference type="ChEBI" id="CHEBI:58608"/>
        <dbReference type="EC" id="2.7.7.41"/>
    </reaction>
</comment>
<reference evidence="20 21" key="1">
    <citation type="submission" date="2019-03" db="EMBL/GenBank/DDBJ databases">
        <title>Genomic Encyclopedia of Type Strains, Phase III (KMG-III): the genomes of soil and plant-associated and newly described type strains.</title>
        <authorList>
            <person name="Whitman W."/>
        </authorList>
    </citation>
    <scope>NUCLEOTIDE SEQUENCE [LARGE SCALE GENOMIC DNA]</scope>
    <source>
        <strain evidence="20 21">CECT 8455</strain>
    </source>
</reference>
<evidence type="ECO:0000256" key="2">
    <source>
        <dbReference type="ARBA" id="ARBA00004651"/>
    </source>
</evidence>
<dbReference type="Pfam" id="PF01148">
    <property type="entry name" value="CTP_transf_1"/>
    <property type="match status" value="1"/>
</dbReference>
<organism evidence="20 21">
    <name type="scientific">Maribacter caenipelagi</name>
    <dbReference type="NCBI Taxonomy" id="1447781"/>
    <lineage>
        <taxon>Bacteria</taxon>
        <taxon>Pseudomonadati</taxon>
        <taxon>Bacteroidota</taxon>
        <taxon>Flavobacteriia</taxon>
        <taxon>Flavobacteriales</taxon>
        <taxon>Flavobacteriaceae</taxon>
        <taxon>Maribacter</taxon>
    </lineage>
</organism>
<dbReference type="GO" id="GO:0016024">
    <property type="term" value="P:CDP-diacylglycerol biosynthetic process"/>
    <property type="evidence" value="ECO:0007669"/>
    <property type="project" value="UniProtKB-UniPathway"/>
</dbReference>
<feature type="transmembrane region" description="Helical" evidence="19">
    <location>
        <begin position="125"/>
        <end position="142"/>
    </location>
</feature>
<evidence type="ECO:0000256" key="4">
    <source>
        <dbReference type="ARBA" id="ARBA00005189"/>
    </source>
</evidence>
<evidence type="ECO:0000313" key="20">
    <source>
        <dbReference type="EMBL" id="TDS11600.1"/>
    </source>
</evidence>
<sequence>MVVVLKIFIFYFWKIYSMKEILRRSLTGAVYIILLLSAVFLSSDAFDFLFMTFGLACLYEYKKLVHLKGYHIFAAYLALWWAFIYLVKNQQVINILMVITIVVDIYLLINLFTKKPVKFNTSMKFIVGLFYIGGGCIFLTMIPYKNDAFAKLLIMGIFILIWVNDSFAYLVGKSIGRTKLFPSVSPKKTIEGTLGGFIFALIAAYLMATFEALISPIQWMILATVIVVAGSLGDLIESKLKRAAGVKDSGAILPGHGGMLDRLDSLVFAAPFAYLTLNIFSYVS</sequence>
<evidence type="ECO:0000256" key="10">
    <source>
        <dbReference type="ARBA" id="ARBA00022679"/>
    </source>
</evidence>
<comment type="subcellular location">
    <subcellularLocation>
        <location evidence="2">Cell membrane</location>
        <topology evidence="2">Multi-pass membrane protein</topology>
    </subcellularLocation>
</comment>
<evidence type="ECO:0000313" key="21">
    <source>
        <dbReference type="Proteomes" id="UP000295274"/>
    </source>
</evidence>
<evidence type="ECO:0000256" key="15">
    <source>
        <dbReference type="ARBA" id="ARBA00023136"/>
    </source>
</evidence>
<evidence type="ECO:0000256" key="7">
    <source>
        <dbReference type="ARBA" id="ARBA00019373"/>
    </source>
</evidence>
<evidence type="ECO:0000256" key="17">
    <source>
        <dbReference type="ARBA" id="ARBA00023264"/>
    </source>
</evidence>
<evidence type="ECO:0000256" key="19">
    <source>
        <dbReference type="SAM" id="Phobius"/>
    </source>
</evidence>
<evidence type="ECO:0000256" key="14">
    <source>
        <dbReference type="ARBA" id="ARBA00023098"/>
    </source>
</evidence>
<evidence type="ECO:0000256" key="8">
    <source>
        <dbReference type="ARBA" id="ARBA00022475"/>
    </source>
</evidence>